<evidence type="ECO:0000259" key="2">
    <source>
        <dbReference type="Pfam" id="PF13439"/>
    </source>
</evidence>
<dbReference type="EMBL" id="BJLF01000004">
    <property type="protein sequence ID" value="GEA50297.1"/>
    <property type="molecule type" value="Genomic_DNA"/>
</dbReference>
<keyword evidence="4" id="KW-1185">Reference proteome</keyword>
<sequence length="360" mass="40269">MKKDRKTVVHVVQHLSPGGIESLALDFVSFSSNDHDVYIVSLQGTKEQAIENWPRLEAFAENLIFFNKPDAFSLKTISDLSVLFRELRVDVVHTHHIGPLLYAGLAAKRCGIKSKLHTEHDVWHLNSFKHRQLQRALLMWVQPMVVADAFKVEQRLDELFTHSKLTTIHNGIDTMRFVEGKKQASREVLNLPNDTTIIGTAGRLESVKGHDLLIQAISELPRQYQLAIAGDGSQFEALITLTQSLGIEDRVHFLGRLEDMPLFYQALDLFCLPSRHEGFPLTAIEAQSCGTPTLVTDVGASAETLCPDSGLLVEANCPHKLAYSIQAFKPSNTSPRKHVVEKHDIRDVVSRYQQLANIGA</sequence>
<reference evidence="3 4" key="1">
    <citation type="submission" date="2019-06" db="EMBL/GenBank/DDBJ databases">
        <title>Whole genome shotgun sequence of Vibrio inusitatus NBRC 102082.</title>
        <authorList>
            <person name="Hosoyama A."/>
            <person name="Uohara A."/>
            <person name="Ohji S."/>
            <person name="Ichikawa N."/>
        </authorList>
    </citation>
    <scope>NUCLEOTIDE SEQUENCE [LARGE SCALE GENOMIC DNA]</scope>
    <source>
        <strain evidence="3 4">NBRC 102082</strain>
    </source>
</reference>
<dbReference type="PANTHER" id="PTHR12526">
    <property type="entry name" value="GLYCOSYLTRANSFERASE"/>
    <property type="match status" value="1"/>
</dbReference>
<dbReference type="GO" id="GO:0016757">
    <property type="term" value="F:glycosyltransferase activity"/>
    <property type="evidence" value="ECO:0007669"/>
    <property type="project" value="InterPro"/>
</dbReference>
<name>A0A4Y3HTC9_9VIBR</name>
<dbReference type="InterPro" id="IPR001296">
    <property type="entry name" value="Glyco_trans_1"/>
</dbReference>
<dbReference type="RefSeq" id="WP_141344690.1">
    <property type="nucleotide sequence ID" value="NZ_BJLF01000004.1"/>
</dbReference>
<dbReference type="SUPFAM" id="SSF53756">
    <property type="entry name" value="UDP-Glycosyltransferase/glycogen phosphorylase"/>
    <property type="match status" value="1"/>
</dbReference>
<comment type="caution">
    <text evidence="3">The sequence shown here is derived from an EMBL/GenBank/DDBJ whole genome shotgun (WGS) entry which is preliminary data.</text>
</comment>
<dbReference type="Gene3D" id="3.40.50.2000">
    <property type="entry name" value="Glycogen Phosphorylase B"/>
    <property type="match status" value="2"/>
</dbReference>
<protein>
    <submittedName>
        <fullName evidence="3">Glycosyl transferase</fullName>
    </submittedName>
</protein>
<dbReference type="Pfam" id="PF00534">
    <property type="entry name" value="Glycos_transf_1"/>
    <property type="match status" value="1"/>
</dbReference>
<feature type="domain" description="Glycosyltransferase subfamily 4-like N-terminal" evidence="2">
    <location>
        <begin position="18"/>
        <end position="175"/>
    </location>
</feature>
<dbReference type="Proteomes" id="UP000318717">
    <property type="component" value="Unassembled WGS sequence"/>
</dbReference>
<dbReference type="OrthoDB" id="9775208at2"/>
<dbReference type="PANTHER" id="PTHR12526:SF634">
    <property type="entry name" value="BLL3361 PROTEIN"/>
    <property type="match status" value="1"/>
</dbReference>
<dbReference type="Pfam" id="PF13439">
    <property type="entry name" value="Glyco_transf_4"/>
    <property type="match status" value="1"/>
</dbReference>
<dbReference type="AlphaFoldDB" id="A0A4Y3HTC9"/>
<keyword evidence="3" id="KW-0808">Transferase</keyword>
<evidence type="ECO:0000313" key="3">
    <source>
        <dbReference type="EMBL" id="GEA50297.1"/>
    </source>
</evidence>
<dbReference type="GO" id="GO:1901135">
    <property type="term" value="P:carbohydrate derivative metabolic process"/>
    <property type="evidence" value="ECO:0007669"/>
    <property type="project" value="UniProtKB-ARBA"/>
</dbReference>
<evidence type="ECO:0000259" key="1">
    <source>
        <dbReference type="Pfam" id="PF00534"/>
    </source>
</evidence>
<accession>A0A4Y3HTC9</accession>
<dbReference type="InterPro" id="IPR028098">
    <property type="entry name" value="Glyco_trans_4-like_N"/>
</dbReference>
<proteinExistence type="predicted"/>
<gene>
    <name evidence="3" type="ORF">VIN01S_11010</name>
</gene>
<organism evidence="3 4">
    <name type="scientific">Vibrio inusitatus NBRC 102082</name>
    <dbReference type="NCBI Taxonomy" id="1219070"/>
    <lineage>
        <taxon>Bacteria</taxon>
        <taxon>Pseudomonadati</taxon>
        <taxon>Pseudomonadota</taxon>
        <taxon>Gammaproteobacteria</taxon>
        <taxon>Vibrionales</taxon>
        <taxon>Vibrionaceae</taxon>
        <taxon>Vibrio</taxon>
    </lineage>
</organism>
<feature type="domain" description="Glycosyl transferase family 1" evidence="1">
    <location>
        <begin position="182"/>
        <end position="329"/>
    </location>
</feature>
<evidence type="ECO:0000313" key="4">
    <source>
        <dbReference type="Proteomes" id="UP000318717"/>
    </source>
</evidence>